<dbReference type="Proteomes" id="UP000233365">
    <property type="component" value="Unassembled WGS sequence"/>
</dbReference>
<feature type="chain" id="PRO_5046640360" description="DUF2946 domain-containing protein" evidence="1">
    <location>
        <begin position="30"/>
        <end position="130"/>
    </location>
</feature>
<keyword evidence="3" id="KW-1185">Reference proteome</keyword>
<evidence type="ECO:0000313" key="2">
    <source>
        <dbReference type="EMBL" id="PKR52484.1"/>
    </source>
</evidence>
<evidence type="ECO:0008006" key="4">
    <source>
        <dbReference type="Google" id="ProtNLM"/>
    </source>
</evidence>
<organism evidence="2 3">
    <name type="scientific">Thalassospira povalilytica</name>
    <dbReference type="NCBI Taxonomy" id="732237"/>
    <lineage>
        <taxon>Bacteria</taxon>
        <taxon>Pseudomonadati</taxon>
        <taxon>Pseudomonadota</taxon>
        <taxon>Alphaproteobacteria</taxon>
        <taxon>Rhodospirillales</taxon>
        <taxon>Thalassospiraceae</taxon>
        <taxon>Thalassospira</taxon>
    </lineage>
</organism>
<sequence length="130" mass="13899">MRSIMEKMLRTFLVFLIALSLTGTGVAQAFSHVTKHATPTDLVQITICSADQNPVTILIDRNGNKVPAPVECDCPNCMNCLNGSALELPNKTDAFGHPRAVIRATVPLSFDHADTAPTAPASARAPPYKV</sequence>
<keyword evidence="1" id="KW-0732">Signal</keyword>
<accession>A0ABX4REE8</accession>
<proteinExistence type="predicted"/>
<gene>
    <name evidence="2" type="ORF">CU041_02505</name>
</gene>
<reference evidence="2 3" key="1">
    <citation type="submission" date="2017-11" db="EMBL/GenBank/DDBJ databases">
        <title>Biodiversity and function of Thalassospira species in the particle-attached aromatic-hydrocarbon-degrading consortia from the surface seawater of the China South Sea.</title>
        <authorList>
            <person name="Dong C."/>
            <person name="Liu R."/>
            <person name="Shao Z."/>
        </authorList>
    </citation>
    <scope>NUCLEOTIDE SEQUENCE [LARGE SCALE GENOMIC DNA]</scope>
    <source>
        <strain evidence="2 3">139Z-12</strain>
    </source>
</reference>
<name>A0ABX4REE8_9PROT</name>
<evidence type="ECO:0000256" key="1">
    <source>
        <dbReference type="SAM" id="SignalP"/>
    </source>
</evidence>
<dbReference type="EMBL" id="PGTS01000001">
    <property type="protein sequence ID" value="PKR52484.1"/>
    <property type="molecule type" value="Genomic_DNA"/>
</dbReference>
<evidence type="ECO:0000313" key="3">
    <source>
        <dbReference type="Proteomes" id="UP000233365"/>
    </source>
</evidence>
<comment type="caution">
    <text evidence="2">The sequence shown here is derived from an EMBL/GenBank/DDBJ whole genome shotgun (WGS) entry which is preliminary data.</text>
</comment>
<protein>
    <recommendedName>
        <fullName evidence="4">DUF2946 domain-containing protein</fullName>
    </recommendedName>
</protein>
<feature type="signal peptide" evidence="1">
    <location>
        <begin position="1"/>
        <end position="29"/>
    </location>
</feature>